<dbReference type="Pfam" id="PF04172">
    <property type="entry name" value="LrgB"/>
    <property type="match status" value="2"/>
</dbReference>
<evidence type="ECO:0000256" key="3">
    <source>
        <dbReference type="ARBA" id="ARBA00022989"/>
    </source>
</evidence>
<dbReference type="Proteomes" id="UP001283341">
    <property type="component" value="Unassembled WGS sequence"/>
</dbReference>
<keyword evidence="8" id="KW-1185">Reference proteome</keyword>
<proteinExistence type="predicted"/>
<name>A0AAE0M7X8_9PEZI</name>
<evidence type="ECO:0000256" key="4">
    <source>
        <dbReference type="ARBA" id="ARBA00023136"/>
    </source>
</evidence>
<comment type="caution">
    <text evidence="7">The sequence shown here is derived from an EMBL/GenBank/DDBJ whole genome shotgun (WGS) entry which is preliminary data.</text>
</comment>
<feature type="region of interest" description="Disordered" evidence="5">
    <location>
        <begin position="190"/>
        <end position="216"/>
    </location>
</feature>
<feature type="transmembrane region" description="Helical" evidence="6">
    <location>
        <begin position="590"/>
        <end position="613"/>
    </location>
</feature>
<feature type="transmembrane region" description="Helical" evidence="6">
    <location>
        <begin position="97"/>
        <end position="114"/>
    </location>
</feature>
<feature type="transmembrane region" description="Helical" evidence="6">
    <location>
        <begin position="55"/>
        <end position="76"/>
    </location>
</feature>
<accession>A0AAE0M7X8</accession>
<feature type="transmembrane region" description="Helical" evidence="6">
    <location>
        <begin position="391"/>
        <end position="410"/>
    </location>
</feature>
<dbReference type="EMBL" id="JAUEDM010000003">
    <property type="protein sequence ID" value="KAK3322816.1"/>
    <property type="molecule type" value="Genomic_DNA"/>
</dbReference>
<evidence type="ECO:0000313" key="7">
    <source>
        <dbReference type="EMBL" id="KAK3322816.1"/>
    </source>
</evidence>
<evidence type="ECO:0000256" key="2">
    <source>
        <dbReference type="ARBA" id="ARBA00022692"/>
    </source>
</evidence>
<reference evidence="7" key="1">
    <citation type="journal article" date="2023" name="Mol. Phylogenet. Evol.">
        <title>Genome-scale phylogeny and comparative genomics of the fungal order Sordariales.</title>
        <authorList>
            <person name="Hensen N."/>
            <person name="Bonometti L."/>
            <person name="Westerberg I."/>
            <person name="Brannstrom I.O."/>
            <person name="Guillou S."/>
            <person name="Cros-Aarteil S."/>
            <person name="Calhoun S."/>
            <person name="Haridas S."/>
            <person name="Kuo A."/>
            <person name="Mondo S."/>
            <person name="Pangilinan J."/>
            <person name="Riley R."/>
            <person name="LaButti K."/>
            <person name="Andreopoulos B."/>
            <person name="Lipzen A."/>
            <person name="Chen C."/>
            <person name="Yan M."/>
            <person name="Daum C."/>
            <person name="Ng V."/>
            <person name="Clum A."/>
            <person name="Steindorff A."/>
            <person name="Ohm R.A."/>
            <person name="Martin F."/>
            <person name="Silar P."/>
            <person name="Natvig D.O."/>
            <person name="Lalanne C."/>
            <person name="Gautier V."/>
            <person name="Ament-Velasquez S.L."/>
            <person name="Kruys A."/>
            <person name="Hutchinson M.I."/>
            <person name="Powell A.J."/>
            <person name="Barry K."/>
            <person name="Miller A.N."/>
            <person name="Grigoriev I.V."/>
            <person name="Debuchy R."/>
            <person name="Gladieux P."/>
            <person name="Hiltunen Thoren M."/>
            <person name="Johannesson H."/>
        </authorList>
    </citation>
    <scope>NUCLEOTIDE SEQUENCE</scope>
    <source>
        <strain evidence="7">CBS 118394</strain>
    </source>
</reference>
<feature type="transmembrane region" description="Helical" evidence="6">
    <location>
        <begin position="360"/>
        <end position="379"/>
    </location>
</feature>
<feature type="transmembrane region" description="Helical" evidence="6">
    <location>
        <begin position="454"/>
        <end position="476"/>
    </location>
</feature>
<keyword evidence="3 6" id="KW-1133">Transmembrane helix</keyword>
<evidence type="ECO:0000256" key="6">
    <source>
        <dbReference type="SAM" id="Phobius"/>
    </source>
</evidence>
<feature type="transmembrane region" description="Helical" evidence="6">
    <location>
        <begin position="20"/>
        <end position="43"/>
    </location>
</feature>
<gene>
    <name evidence="7" type="ORF">B0H66DRAFT_602244</name>
</gene>
<evidence type="ECO:0000256" key="1">
    <source>
        <dbReference type="ARBA" id="ARBA00004141"/>
    </source>
</evidence>
<evidence type="ECO:0008006" key="9">
    <source>
        <dbReference type="Google" id="ProtNLM"/>
    </source>
</evidence>
<keyword evidence="2 6" id="KW-0812">Transmembrane</keyword>
<comment type="subcellular location">
    <subcellularLocation>
        <location evidence="1">Membrane</location>
        <topology evidence="1">Multi-pass membrane protein</topology>
    </subcellularLocation>
</comment>
<feature type="transmembrane region" description="Helical" evidence="6">
    <location>
        <begin position="299"/>
        <end position="321"/>
    </location>
</feature>
<protein>
    <recommendedName>
        <fullName evidence="9">LrgB-like protein</fullName>
    </recommendedName>
</protein>
<sequence>MSPAIVRPTQSTSSVNRTSLLAKFWDGVIAMLLAILAQLLIAGIERLLGPRSGEFPPSILAMTAVFGFISIMSLLVSGVEDFYHRYLRCAADLLNRHMSIGFTIPFIMICRNPMADGRTVGQIIACFLMTGVINTFVSYFLALPIQSLVGRWDKRFLDCNSSSEVGGDGIEGRLSKQFWLSSKSDCLERGLRDSDQSAPCDESSATSGQIEPPGHDEVPAEMVDNTLSGWWSRLFEWALHNPLLLLFWLLTLTVGIPLRYKVQNDAILGICLHIAVWLTTLAIQTAIKTNQRLRPWLRTILFGVFNAVLWTSLVMMTFVLIDGSISDRPLPEMLNTLQTNTPLSELILQISSKPDSSPSVAAGDIALSILNAGLVSWGLKLYEYRRQLLSRAGLTVFLVSSALAIGNLVLGPLSAHAVGLGPAGRDVAFAARSVTLALGSPVMAMMDGDDGLNAAMVVVSGIIFQMGLGFGVGTWLEKKVHSVLGGCRRRVRAGRAHVPNGVIITTTTTTTTTTSIAKLGDSAACGDSATAARGEDDIEAQRGDAKVDQMLAANDPRTVAAGITIGINSAAMGTAYLYEVKSDAAPYSALSMIALGLMTVTFSTIGPLTGWILDQISITTA</sequence>
<reference evidence="7" key="2">
    <citation type="submission" date="2023-06" db="EMBL/GenBank/DDBJ databases">
        <authorList>
            <consortium name="Lawrence Berkeley National Laboratory"/>
            <person name="Haridas S."/>
            <person name="Hensen N."/>
            <person name="Bonometti L."/>
            <person name="Westerberg I."/>
            <person name="Brannstrom I.O."/>
            <person name="Guillou S."/>
            <person name="Cros-Aarteil S."/>
            <person name="Calhoun S."/>
            <person name="Kuo A."/>
            <person name="Mondo S."/>
            <person name="Pangilinan J."/>
            <person name="Riley R."/>
            <person name="Labutti K."/>
            <person name="Andreopoulos B."/>
            <person name="Lipzen A."/>
            <person name="Chen C."/>
            <person name="Yanf M."/>
            <person name="Daum C."/>
            <person name="Ng V."/>
            <person name="Clum A."/>
            <person name="Steindorff A."/>
            <person name="Ohm R."/>
            <person name="Martin F."/>
            <person name="Silar P."/>
            <person name="Natvig D."/>
            <person name="Lalanne C."/>
            <person name="Gautier V."/>
            <person name="Ament-Velasquez S.L."/>
            <person name="Kruys A."/>
            <person name="Hutchinson M.I."/>
            <person name="Powell A.J."/>
            <person name="Barry K."/>
            <person name="Miller A.N."/>
            <person name="Grigoriev I.V."/>
            <person name="Debuchy R."/>
            <person name="Gladieux P."/>
            <person name="Thoren M.H."/>
            <person name="Johannesson H."/>
        </authorList>
    </citation>
    <scope>NUCLEOTIDE SEQUENCE</scope>
    <source>
        <strain evidence="7">CBS 118394</strain>
    </source>
</reference>
<feature type="transmembrane region" description="Helical" evidence="6">
    <location>
        <begin position="120"/>
        <end position="145"/>
    </location>
</feature>
<dbReference type="PANTHER" id="PTHR30249:SF0">
    <property type="entry name" value="PLASTIDAL GLYCOLATE_GLYCERATE TRANSLOCATOR 1, CHLOROPLASTIC"/>
    <property type="match status" value="1"/>
</dbReference>
<organism evidence="7 8">
    <name type="scientific">Apodospora peruviana</name>
    <dbReference type="NCBI Taxonomy" id="516989"/>
    <lineage>
        <taxon>Eukaryota</taxon>
        <taxon>Fungi</taxon>
        <taxon>Dikarya</taxon>
        <taxon>Ascomycota</taxon>
        <taxon>Pezizomycotina</taxon>
        <taxon>Sordariomycetes</taxon>
        <taxon>Sordariomycetidae</taxon>
        <taxon>Sordariales</taxon>
        <taxon>Lasiosphaeriaceae</taxon>
        <taxon>Apodospora</taxon>
    </lineage>
</organism>
<feature type="transmembrane region" description="Helical" evidence="6">
    <location>
        <begin position="266"/>
        <end position="287"/>
    </location>
</feature>
<feature type="transmembrane region" description="Helical" evidence="6">
    <location>
        <begin position="243"/>
        <end position="260"/>
    </location>
</feature>
<dbReference type="PANTHER" id="PTHR30249">
    <property type="entry name" value="PUTATIVE SEROTONIN TRANSPORTER"/>
    <property type="match status" value="1"/>
</dbReference>
<feature type="transmembrane region" description="Helical" evidence="6">
    <location>
        <begin position="559"/>
        <end position="578"/>
    </location>
</feature>
<dbReference type="InterPro" id="IPR007300">
    <property type="entry name" value="CidB/LrgB"/>
</dbReference>
<keyword evidence="4 6" id="KW-0472">Membrane</keyword>
<evidence type="ECO:0000256" key="5">
    <source>
        <dbReference type="SAM" id="MobiDB-lite"/>
    </source>
</evidence>
<dbReference type="AlphaFoldDB" id="A0AAE0M7X8"/>
<evidence type="ECO:0000313" key="8">
    <source>
        <dbReference type="Proteomes" id="UP001283341"/>
    </source>
</evidence>
<dbReference type="GO" id="GO:0016020">
    <property type="term" value="C:membrane"/>
    <property type="evidence" value="ECO:0007669"/>
    <property type="project" value="UniProtKB-SubCell"/>
</dbReference>